<comment type="subcellular location">
    <subcellularLocation>
        <location evidence="1">Cell envelope</location>
    </subcellularLocation>
</comment>
<evidence type="ECO:0000256" key="4">
    <source>
        <dbReference type="ARBA" id="ARBA00022729"/>
    </source>
</evidence>
<evidence type="ECO:0000256" key="3">
    <source>
        <dbReference type="ARBA" id="ARBA00022723"/>
    </source>
</evidence>
<name>A0A1V9FL65_9BACT</name>
<dbReference type="AlphaFoldDB" id="A0A1V9FL65"/>
<feature type="domain" description="Cytochrome c" evidence="9">
    <location>
        <begin position="471"/>
        <end position="613"/>
    </location>
</feature>
<accession>A0A1V9FL65</accession>
<evidence type="ECO:0000256" key="1">
    <source>
        <dbReference type="ARBA" id="ARBA00004196"/>
    </source>
</evidence>
<dbReference type="PROSITE" id="PS51007">
    <property type="entry name" value="CYTC"/>
    <property type="match status" value="2"/>
</dbReference>
<dbReference type="STRING" id="1703345.A3860_38940"/>
<keyword evidence="11" id="KW-1185">Reference proteome</keyword>
<dbReference type="InterPro" id="IPR038352">
    <property type="entry name" value="Imelysin_sf"/>
</dbReference>
<dbReference type="InterPro" id="IPR051395">
    <property type="entry name" value="Cytochrome_c_Peroxidase/MauG"/>
</dbReference>
<evidence type="ECO:0000256" key="6">
    <source>
        <dbReference type="ARBA" id="ARBA00023004"/>
    </source>
</evidence>
<keyword evidence="4" id="KW-0732">Signal</keyword>
<dbReference type="RefSeq" id="WP_081155022.1">
    <property type="nucleotide sequence ID" value="NZ_LVYD01000088.1"/>
</dbReference>
<evidence type="ECO:0000256" key="2">
    <source>
        <dbReference type="ARBA" id="ARBA00022617"/>
    </source>
</evidence>
<dbReference type="GO" id="GO:0020037">
    <property type="term" value="F:heme binding"/>
    <property type="evidence" value="ECO:0007669"/>
    <property type="project" value="InterPro"/>
</dbReference>
<keyword evidence="5" id="KW-0560">Oxidoreductase</keyword>
<dbReference type="PANTHER" id="PTHR30600:SF10">
    <property type="entry name" value="BLL6722 PROTEIN"/>
    <property type="match status" value="1"/>
</dbReference>
<dbReference type="GO" id="GO:0009055">
    <property type="term" value="F:electron transfer activity"/>
    <property type="evidence" value="ECO:0007669"/>
    <property type="project" value="InterPro"/>
</dbReference>
<keyword evidence="6 7" id="KW-0408">Iron</keyword>
<dbReference type="Gene3D" id="1.10.760.10">
    <property type="entry name" value="Cytochrome c-like domain"/>
    <property type="match status" value="2"/>
</dbReference>
<evidence type="ECO:0000313" key="10">
    <source>
        <dbReference type="EMBL" id="OQP59085.1"/>
    </source>
</evidence>
<keyword evidence="8" id="KW-0812">Transmembrane</keyword>
<dbReference type="Proteomes" id="UP000192796">
    <property type="component" value="Unassembled WGS sequence"/>
</dbReference>
<evidence type="ECO:0000256" key="8">
    <source>
        <dbReference type="SAM" id="Phobius"/>
    </source>
</evidence>
<dbReference type="InterPro" id="IPR004852">
    <property type="entry name" value="Di-haem_cyt_c_peroxidsae"/>
</dbReference>
<keyword evidence="8" id="KW-0472">Membrane</keyword>
<dbReference type="GO" id="GO:0046872">
    <property type="term" value="F:metal ion binding"/>
    <property type="evidence" value="ECO:0007669"/>
    <property type="project" value="UniProtKB-KW"/>
</dbReference>
<keyword evidence="3 7" id="KW-0479">Metal-binding</keyword>
<gene>
    <name evidence="10" type="ORF">A3860_38940</name>
</gene>
<dbReference type="Pfam" id="PF03150">
    <property type="entry name" value="CCP_MauG"/>
    <property type="match status" value="1"/>
</dbReference>
<evidence type="ECO:0000313" key="11">
    <source>
        <dbReference type="Proteomes" id="UP000192796"/>
    </source>
</evidence>
<dbReference type="InterPro" id="IPR009056">
    <property type="entry name" value="Cyt_c-like_dom"/>
</dbReference>
<dbReference type="OrthoDB" id="9805202at2"/>
<reference evidence="10 11" key="1">
    <citation type="submission" date="2016-03" db="EMBL/GenBank/DDBJ databases">
        <title>Niastella vici sp. nov., isolated from farmland soil.</title>
        <authorList>
            <person name="Chen L."/>
            <person name="Wang D."/>
            <person name="Yang S."/>
            <person name="Wang G."/>
        </authorList>
    </citation>
    <scope>NUCLEOTIDE SEQUENCE [LARGE SCALE GENOMIC DNA]</scope>
    <source>
        <strain evidence="10 11">DJ57</strain>
    </source>
</reference>
<dbReference type="GO" id="GO:0004130">
    <property type="term" value="F:cytochrome-c peroxidase activity"/>
    <property type="evidence" value="ECO:0007669"/>
    <property type="project" value="TreeGrafter"/>
</dbReference>
<dbReference type="EMBL" id="LVYD01000088">
    <property type="protein sequence ID" value="OQP59085.1"/>
    <property type="molecule type" value="Genomic_DNA"/>
</dbReference>
<dbReference type="InterPro" id="IPR036909">
    <property type="entry name" value="Cyt_c-like_dom_sf"/>
</dbReference>
<evidence type="ECO:0000256" key="7">
    <source>
        <dbReference type="PROSITE-ProRule" id="PRU00433"/>
    </source>
</evidence>
<sequence>METLAKPFDTKKTNRLITAVAVLPFIIFCSAHFVAPPSNAINEKLDAWYLQQLKKLKQEVYDLQQLPATPKNRGACQQLFRQARLTYKKAAIFIEYFNAYEAQYLNGPNLPRTEDDNPDVIIKPHGFQVLEEDLFGNEQSMPAVKEETAHLLQYIERLENETDRQYKFRDAEVWEALRAAVLRMITLGISGFDSPVAQYSLPEASSTLQGIKEILAIYKTNLDKTGPELYPELMAAITSAKSFLSKSPSFNGFDRLTFITRCANRLSSGIYRARMQSGYLMPEGLRPLNATKTIFDPNAFNINFFSLNDRYKSTPERVALGKLLFYDPVLSGTKKRSCATCHQPQKAFTDGNITALSIDEKNSLSRNTPTLWNSVFQTKQFFDSRTSVLEYQLGEVVHNETEMKGSLKESVAVLKNDPTYSALFQKAYPDEKEFVSQYNIANAISSYVRSLVAMNARFDQYMRGNSKTLTIAEKNGFNLFMGKAKCGTCHFMPLFNGLVPPDYVETESEVLGVPKTKDSLHAELDSDLGKFNFTRSVVHKHAFKIPTLRNIELTAPYMHNGVFSTLEEVMDFYNKGGGRGLKIAPENQTLPFDKLELSKKEIGEVIAFMRALTDTSAAK</sequence>
<proteinExistence type="predicted"/>
<dbReference type="GO" id="GO:0030313">
    <property type="term" value="C:cell envelope"/>
    <property type="evidence" value="ECO:0007669"/>
    <property type="project" value="UniProtKB-SubCell"/>
</dbReference>
<comment type="caution">
    <text evidence="10">The sequence shown here is derived from an EMBL/GenBank/DDBJ whole genome shotgun (WGS) entry which is preliminary data.</text>
</comment>
<keyword evidence="2 7" id="KW-0349">Heme</keyword>
<evidence type="ECO:0000256" key="5">
    <source>
        <dbReference type="ARBA" id="ARBA00023002"/>
    </source>
</evidence>
<feature type="transmembrane region" description="Helical" evidence="8">
    <location>
        <begin position="16"/>
        <end position="35"/>
    </location>
</feature>
<dbReference type="SUPFAM" id="SSF46626">
    <property type="entry name" value="Cytochrome c"/>
    <property type="match status" value="2"/>
</dbReference>
<feature type="domain" description="Cytochrome c" evidence="9">
    <location>
        <begin position="316"/>
        <end position="443"/>
    </location>
</feature>
<organism evidence="10 11">
    <name type="scientific">Niastella vici</name>
    <dbReference type="NCBI Taxonomy" id="1703345"/>
    <lineage>
        <taxon>Bacteria</taxon>
        <taxon>Pseudomonadati</taxon>
        <taxon>Bacteroidota</taxon>
        <taxon>Chitinophagia</taxon>
        <taxon>Chitinophagales</taxon>
        <taxon>Chitinophagaceae</taxon>
        <taxon>Niastella</taxon>
    </lineage>
</organism>
<keyword evidence="8" id="KW-1133">Transmembrane helix</keyword>
<dbReference type="PANTHER" id="PTHR30600">
    <property type="entry name" value="CYTOCHROME C PEROXIDASE-RELATED"/>
    <property type="match status" value="1"/>
</dbReference>
<evidence type="ECO:0000259" key="9">
    <source>
        <dbReference type="PROSITE" id="PS51007"/>
    </source>
</evidence>
<protein>
    <recommendedName>
        <fullName evidence="9">Cytochrome c domain-containing protein</fullName>
    </recommendedName>
</protein>
<dbReference type="Gene3D" id="1.20.1420.20">
    <property type="entry name" value="M75 peptidase, HXXE motif"/>
    <property type="match status" value="1"/>
</dbReference>